<dbReference type="EMBL" id="CP034348">
    <property type="protein sequence ID" value="QGY00048.1"/>
    <property type="molecule type" value="Genomic_DNA"/>
</dbReference>
<keyword evidence="1" id="KW-0805">Transcription regulation</keyword>
<gene>
    <name evidence="5" type="ORF">EI983_17945</name>
</gene>
<dbReference type="Gene3D" id="1.10.10.10">
    <property type="entry name" value="Winged helix-like DNA-binding domain superfamily/Winged helix DNA-binding domain"/>
    <property type="match status" value="1"/>
</dbReference>
<evidence type="ECO:0000256" key="3">
    <source>
        <dbReference type="ARBA" id="ARBA00023163"/>
    </source>
</evidence>
<evidence type="ECO:0000256" key="2">
    <source>
        <dbReference type="ARBA" id="ARBA00023125"/>
    </source>
</evidence>
<dbReference type="SMART" id="SM00345">
    <property type="entry name" value="HTH_GNTR"/>
    <property type="match status" value="1"/>
</dbReference>
<dbReference type="Pfam" id="PF00392">
    <property type="entry name" value="GntR"/>
    <property type="match status" value="1"/>
</dbReference>
<dbReference type="Gene3D" id="1.20.120.530">
    <property type="entry name" value="GntR ligand-binding domain-like"/>
    <property type="match status" value="1"/>
</dbReference>
<accession>A0A6I6IX89</accession>
<dbReference type="InterPro" id="IPR000524">
    <property type="entry name" value="Tscrpt_reg_HTH_GntR"/>
</dbReference>
<proteinExistence type="predicted"/>
<dbReference type="SUPFAM" id="SSF48008">
    <property type="entry name" value="GntR ligand-binding domain-like"/>
    <property type="match status" value="1"/>
</dbReference>
<keyword evidence="2" id="KW-0238">DNA-binding</keyword>
<dbReference type="InterPro" id="IPR011711">
    <property type="entry name" value="GntR_C"/>
</dbReference>
<name>A0A6I6IX89_9RHOB</name>
<dbReference type="SMART" id="SM00895">
    <property type="entry name" value="FCD"/>
    <property type="match status" value="1"/>
</dbReference>
<dbReference type="InterPro" id="IPR036390">
    <property type="entry name" value="WH_DNA-bd_sf"/>
</dbReference>
<evidence type="ECO:0000259" key="4">
    <source>
        <dbReference type="PROSITE" id="PS50949"/>
    </source>
</evidence>
<protein>
    <submittedName>
        <fullName evidence="5">GntR family transcriptional regulator</fullName>
    </submittedName>
</protein>
<dbReference type="RefSeq" id="WP_157708729.1">
    <property type="nucleotide sequence ID" value="NZ_CP034348.1"/>
</dbReference>
<reference evidence="6" key="1">
    <citation type="submission" date="2018-12" db="EMBL/GenBank/DDBJ databases">
        <title>Complete genome sequence of Roseovarius sp. MME-070.</title>
        <authorList>
            <person name="Nam Y.-D."/>
            <person name="Kang J."/>
            <person name="Chung W.-H."/>
            <person name="Park Y.S."/>
        </authorList>
    </citation>
    <scope>NUCLEOTIDE SEQUENCE [LARGE SCALE GENOMIC DNA]</scope>
    <source>
        <strain evidence="6">MME-070</strain>
    </source>
</reference>
<feature type="domain" description="HTH gntR-type" evidence="4">
    <location>
        <begin position="18"/>
        <end position="85"/>
    </location>
</feature>
<dbReference type="SUPFAM" id="SSF46785">
    <property type="entry name" value="Winged helix' DNA-binding domain"/>
    <property type="match status" value="1"/>
</dbReference>
<organism evidence="5 6">
    <name type="scientific">Roseovarius faecimaris</name>
    <dbReference type="NCBI Taxonomy" id="2494550"/>
    <lineage>
        <taxon>Bacteria</taxon>
        <taxon>Pseudomonadati</taxon>
        <taxon>Pseudomonadota</taxon>
        <taxon>Alphaproteobacteria</taxon>
        <taxon>Rhodobacterales</taxon>
        <taxon>Roseobacteraceae</taxon>
        <taxon>Roseovarius</taxon>
    </lineage>
</organism>
<evidence type="ECO:0000313" key="5">
    <source>
        <dbReference type="EMBL" id="QGY00048.1"/>
    </source>
</evidence>
<dbReference type="InterPro" id="IPR036388">
    <property type="entry name" value="WH-like_DNA-bd_sf"/>
</dbReference>
<dbReference type="OrthoDB" id="9815654at2"/>
<dbReference type="Pfam" id="PF07729">
    <property type="entry name" value="FCD"/>
    <property type="match status" value="1"/>
</dbReference>
<evidence type="ECO:0000313" key="6">
    <source>
        <dbReference type="Proteomes" id="UP000428330"/>
    </source>
</evidence>
<dbReference type="PROSITE" id="PS50949">
    <property type="entry name" value="HTH_GNTR"/>
    <property type="match status" value="1"/>
</dbReference>
<dbReference type="PANTHER" id="PTHR43537:SF39">
    <property type="entry name" value="HTH-TYPE TRANSCRIPTIONAL REGULATOR MCBR"/>
    <property type="match status" value="1"/>
</dbReference>
<dbReference type="Proteomes" id="UP000428330">
    <property type="component" value="Chromosome"/>
</dbReference>
<sequence>MPQSALQPSQTDTAPARLPAHELIYRELRKLVLFGDLAPGQAVTIQGLTERLGAGMTPVREAIRRLISEGALEFQGNRRVSVPVLTAGNISEIILARQWLDPHLTLRATERATLDDLAELTRLDGVLDEAIAGGDLRNYLELNYLFHHQIYQIANAPILADLAEGLWLRFGPSLRVVCGRLGTQNLPDKHKDMLDAMHARDAESAARAIREDVIQGMEQVRHALQL</sequence>
<keyword evidence="6" id="KW-1185">Reference proteome</keyword>
<dbReference type="AlphaFoldDB" id="A0A6I6IX89"/>
<dbReference type="GO" id="GO:0003677">
    <property type="term" value="F:DNA binding"/>
    <property type="evidence" value="ECO:0007669"/>
    <property type="project" value="UniProtKB-KW"/>
</dbReference>
<dbReference type="GO" id="GO:0003700">
    <property type="term" value="F:DNA-binding transcription factor activity"/>
    <property type="evidence" value="ECO:0007669"/>
    <property type="project" value="InterPro"/>
</dbReference>
<dbReference type="InterPro" id="IPR008920">
    <property type="entry name" value="TF_FadR/GntR_C"/>
</dbReference>
<dbReference type="KEGG" id="rom:EI983_17945"/>
<dbReference type="PANTHER" id="PTHR43537">
    <property type="entry name" value="TRANSCRIPTIONAL REGULATOR, GNTR FAMILY"/>
    <property type="match status" value="1"/>
</dbReference>
<keyword evidence="3" id="KW-0804">Transcription</keyword>
<evidence type="ECO:0000256" key="1">
    <source>
        <dbReference type="ARBA" id="ARBA00023015"/>
    </source>
</evidence>